<evidence type="ECO:0000313" key="3">
    <source>
        <dbReference type="EMBL" id="MBU9713112.1"/>
    </source>
</evidence>
<comment type="caution">
    <text evidence="3">The sequence shown here is derived from an EMBL/GenBank/DDBJ whole genome shotgun (WGS) entry which is preliminary data.</text>
</comment>
<dbReference type="GO" id="GO:0016787">
    <property type="term" value="F:hydrolase activity"/>
    <property type="evidence" value="ECO:0007669"/>
    <property type="project" value="UniProtKB-KW"/>
</dbReference>
<dbReference type="SFLD" id="SFLDS00003">
    <property type="entry name" value="Haloacid_Dehalogenase"/>
    <property type="match status" value="1"/>
</dbReference>
<dbReference type="Pfam" id="PF00702">
    <property type="entry name" value="Hydrolase"/>
    <property type="match status" value="1"/>
</dbReference>
<dbReference type="InterPro" id="IPR006439">
    <property type="entry name" value="HAD-SF_hydro_IA"/>
</dbReference>
<evidence type="ECO:0000256" key="2">
    <source>
        <dbReference type="ARBA" id="ARBA00022842"/>
    </source>
</evidence>
<accession>A0ABS6JHJ9</accession>
<protein>
    <submittedName>
        <fullName evidence="3">HAD family hydrolase</fullName>
    </submittedName>
</protein>
<dbReference type="Proteomes" id="UP000784880">
    <property type="component" value="Unassembled WGS sequence"/>
</dbReference>
<dbReference type="PANTHER" id="PTHR43434">
    <property type="entry name" value="PHOSPHOGLYCOLATE PHOSPHATASE"/>
    <property type="match status" value="1"/>
</dbReference>
<dbReference type="RefSeq" id="WP_217067282.1">
    <property type="nucleotide sequence ID" value="NZ_JAHQCS010000121.1"/>
</dbReference>
<dbReference type="NCBIfam" id="TIGR01549">
    <property type="entry name" value="HAD-SF-IA-v1"/>
    <property type="match status" value="1"/>
</dbReference>
<keyword evidence="2" id="KW-0460">Magnesium</keyword>
<dbReference type="EMBL" id="JAHQCS010000121">
    <property type="protein sequence ID" value="MBU9713112.1"/>
    <property type="molecule type" value="Genomic_DNA"/>
</dbReference>
<sequence length="239" mass="27369">MAKVILFDLDGTLLPMDTEQFVQHYLKELAPRVAHMTDPHEFIKALLAGTNAMLTNLEPDKTNEQVFEATFLSLLPVSREDIWPILDDFYQTIFPTFSYLCQPTETARKVVDAALEQGFRIAVATNPVFPRAAIYHRLTWAGIHDVPFEIVTVYEESVFTKPHKEYYQYICDKLSVDPEDCIMVGNDKQEDMSASQLGMKTFLVEGNVIDRGEPKYTIDDQGTLEELYEKIMKREGLFA</sequence>
<evidence type="ECO:0000256" key="1">
    <source>
        <dbReference type="ARBA" id="ARBA00022801"/>
    </source>
</evidence>
<keyword evidence="4" id="KW-1185">Reference proteome</keyword>
<name>A0ABS6JHJ9_9BACI</name>
<evidence type="ECO:0000313" key="4">
    <source>
        <dbReference type="Proteomes" id="UP000784880"/>
    </source>
</evidence>
<dbReference type="SFLD" id="SFLDG01129">
    <property type="entry name" value="C1.5:_HAD__Beta-PGM__Phosphata"/>
    <property type="match status" value="1"/>
</dbReference>
<dbReference type="InterPro" id="IPR050155">
    <property type="entry name" value="HAD-like_hydrolase_sf"/>
</dbReference>
<dbReference type="PANTHER" id="PTHR43434:SF1">
    <property type="entry name" value="PHOSPHOGLYCOLATE PHOSPHATASE"/>
    <property type="match status" value="1"/>
</dbReference>
<reference evidence="3 4" key="1">
    <citation type="submission" date="2021-06" db="EMBL/GenBank/DDBJ databases">
        <title>Bacillus sp. RD4P76, an endophyte from a halophyte.</title>
        <authorList>
            <person name="Sun J.-Q."/>
        </authorList>
    </citation>
    <scope>NUCLEOTIDE SEQUENCE [LARGE SCALE GENOMIC DNA]</scope>
    <source>
        <strain evidence="3 4">CGMCC 1.15917</strain>
    </source>
</reference>
<proteinExistence type="predicted"/>
<organism evidence="3 4">
    <name type="scientific">Evansella tamaricis</name>
    <dbReference type="NCBI Taxonomy" id="2069301"/>
    <lineage>
        <taxon>Bacteria</taxon>
        <taxon>Bacillati</taxon>
        <taxon>Bacillota</taxon>
        <taxon>Bacilli</taxon>
        <taxon>Bacillales</taxon>
        <taxon>Bacillaceae</taxon>
        <taxon>Evansella</taxon>
    </lineage>
</organism>
<keyword evidence="1 3" id="KW-0378">Hydrolase</keyword>
<gene>
    <name evidence="3" type="ORF">KS419_15375</name>
</gene>